<keyword evidence="6 10" id="KW-0808">Transferase</keyword>
<dbReference type="EC" id="2.4.1.25" evidence="3 10"/>
<feature type="domain" description="MalQ N-terminal beta-sandwich" evidence="11">
    <location>
        <begin position="70"/>
        <end position="160"/>
    </location>
</feature>
<evidence type="ECO:0000256" key="2">
    <source>
        <dbReference type="ARBA" id="ARBA00005684"/>
    </source>
</evidence>
<comment type="similarity">
    <text evidence="2 10">Belongs to the disproportionating enzyme family.</text>
</comment>
<dbReference type="RefSeq" id="WP_284826987.1">
    <property type="nucleotide sequence ID" value="NZ_CP126969.1"/>
</dbReference>
<dbReference type="PANTHER" id="PTHR32438:SF5">
    <property type="entry name" value="4-ALPHA-GLUCANOTRANSFERASE DPE1, CHLOROPLASTIC_AMYLOPLASTIC"/>
    <property type="match status" value="1"/>
</dbReference>
<comment type="catalytic activity">
    <reaction evidence="1 10">
        <text>Transfers a segment of a (1-&gt;4)-alpha-D-glucan to a new position in an acceptor, which may be glucose or a (1-&gt;4)-alpha-D-glucan.</text>
        <dbReference type="EC" id="2.4.1.25"/>
    </reaction>
</comment>
<dbReference type="PANTHER" id="PTHR32438">
    <property type="entry name" value="4-ALPHA-GLUCANOTRANSFERASE DPE1, CHLOROPLASTIC/AMYLOPLASTIC"/>
    <property type="match status" value="1"/>
</dbReference>
<sequence length="710" mass="78902">MNVELLNTLANAYGLSTSYTDSEGKLVTPPAETLLKLLRSIGVDLSEEPSDDELHQALERHRIVESTRPLPASVVAVAGEEKQFNVHVHHGAPANVWVTLEDGTRRECYQDENWSQPVERDGIQWGEATFHLPGDLPLGWHRLHLESNGDQQYTTLIITPDRLSTTDRYIDSPVYGVMAQLYSVRSQKSWGIGDFNDLGQLAEVLAKNGADFLLINPVHAAEPFPPVEDSPYLPTTRRYVNPIYIRVEDVPEFGNLDEEALTQVGEIASALRSTNTSADVIERNPIYDAKLSTLREIFFTQFSAERTLEFEDFIAEQGEGLEAFAEWCARQELTYGPDANRHAVDDEVHELARFYMWLQFLADEQLAEAQERAKKAGMKIGIMTDLAVGVHPGGADANTLAHVLVPDASVGAPPDNYNQHGQDWSQPPWNPVRLAEEGYGPWRDLLATVLRNSGGIRVDHILGLFRLFWMPRMEPPTVGTYMRFDHEAMLGVLALEAERADAVVVGEDLGTFEDWVQDALAARGVMGTSVLWFESSPSQEGPRLQHEYRQLALSSVGTHDLPPTAGYLAGVHNELREQLGLLDDDLEEVDATDAKWQGEVLDAARQAGAFEGTALANMTFSDRSRTHRGDIDDLLVGLNRYIAGTSSALTCTNLVDMVGDRRVQNQPGTNSEQYRNWCIPLTDGNGKSVLIEDLASLDLFKRVAEASKRY</sequence>
<organism evidence="12 13">
    <name type="scientific">Corynebacterium breve</name>
    <dbReference type="NCBI Taxonomy" id="3049799"/>
    <lineage>
        <taxon>Bacteria</taxon>
        <taxon>Bacillati</taxon>
        <taxon>Actinomycetota</taxon>
        <taxon>Actinomycetes</taxon>
        <taxon>Mycobacteriales</taxon>
        <taxon>Corynebacteriaceae</taxon>
        <taxon>Corynebacterium</taxon>
    </lineage>
</organism>
<evidence type="ECO:0000256" key="8">
    <source>
        <dbReference type="ARBA" id="ARBA00031423"/>
    </source>
</evidence>
<evidence type="ECO:0000256" key="10">
    <source>
        <dbReference type="RuleBase" id="RU361207"/>
    </source>
</evidence>
<dbReference type="InterPro" id="IPR017853">
    <property type="entry name" value="GH"/>
</dbReference>
<evidence type="ECO:0000256" key="6">
    <source>
        <dbReference type="ARBA" id="ARBA00022679"/>
    </source>
</evidence>
<evidence type="ECO:0000313" key="13">
    <source>
        <dbReference type="Proteomes" id="UP001225598"/>
    </source>
</evidence>
<keyword evidence="7 10" id="KW-0119">Carbohydrate metabolism</keyword>
<reference evidence="12 13" key="1">
    <citation type="submission" date="2023-05" db="EMBL/GenBank/DDBJ databases">
        <title>Corynebacterium suedekumii sp. nov. and Corynebacterium breve sp. nov. isolated from raw cow's milk.</title>
        <authorList>
            <person name="Baer M.K."/>
            <person name="Mehl L."/>
            <person name="Hellmuth R."/>
            <person name="Marke G."/>
            <person name="Lipski A."/>
        </authorList>
    </citation>
    <scope>NUCLEOTIDE SEQUENCE [LARGE SCALE GENOMIC DNA]</scope>
    <source>
        <strain evidence="12 13">R4</strain>
    </source>
</reference>
<dbReference type="SUPFAM" id="SSF51445">
    <property type="entry name" value="(Trans)glycosidases"/>
    <property type="match status" value="1"/>
</dbReference>
<dbReference type="NCBIfam" id="TIGR00217">
    <property type="entry name" value="malQ"/>
    <property type="match status" value="1"/>
</dbReference>
<dbReference type="InterPro" id="IPR048458">
    <property type="entry name" value="MalQ_N"/>
</dbReference>
<evidence type="ECO:0000256" key="5">
    <source>
        <dbReference type="ARBA" id="ARBA00022676"/>
    </source>
</evidence>
<evidence type="ECO:0000256" key="1">
    <source>
        <dbReference type="ARBA" id="ARBA00000439"/>
    </source>
</evidence>
<evidence type="ECO:0000256" key="4">
    <source>
        <dbReference type="ARBA" id="ARBA00020295"/>
    </source>
</evidence>
<accession>A0ABY8VJ96</accession>
<keyword evidence="13" id="KW-1185">Reference proteome</keyword>
<keyword evidence="5 10" id="KW-0328">Glycosyltransferase</keyword>
<evidence type="ECO:0000256" key="9">
    <source>
        <dbReference type="ARBA" id="ARBA00031501"/>
    </source>
</evidence>
<protein>
    <recommendedName>
        <fullName evidence="4 10">4-alpha-glucanotransferase</fullName>
        <ecNumber evidence="3 10">2.4.1.25</ecNumber>
    </recommendedName>
    <alternativeName>
        <fullName evidence="8 10">Amylomaltase</fullName>
    </alternativeName>
    <alternativeName>
        <fullName evidence="9 10">Disproportionating enzyme</fullName>
    </alternativeName>
</protein>
<dbReference type="InterPro" id="IPR003385">
    <property type="entry name" value="Glyco_hydro_77"/>
</dbReference>
<evidence type="ECO:0000259" key="11">
    <source>
        <dbReference type="Pfam" id="PF21226"/>
    </source>
</evidence>
<dbReference type="Pfam" id="PF21226">
    <property type="entry name" value="MalQ_N"/>
    <property type="match status" value="1"/>
</dbReference>
<proteinExistence type="inferred from homology"/>
<evidence type="ECO:0000256" key="7">
    <source>
        <dbReference type="ARBA" id="ARBA00023277"/>
    </source>
</evidence>
<dbReference type="Proteomes" id="UP001225598">
    <property type="component" value="Chromosome"/>
</dbReference>
<name>A0ABY8VJ96_9CORY</name>
<dbReference type="EMBL" id="CP126969">
    <property type="protein sequence ID" value="WIM69051.1"/>
    <property type="molecule type" value="Genomic_DNA"/>
</dbReference>
<dbReference type="Gene3D" id="3.20.20.80">
    <property type="entry name" value="Glycosidases"/>
    <property type="match status" value="1"/>
</dbReference>
<evidence type="ECO:0000313" key="12">
    <source>
        <dbReference type="EMBL" id="WIM69051.1"/>
    </source>
</evidence>
<evidence type="ECO:0000256" key="3">
    <source>
        <dbReference type="ARBA" id="ARBA00012560"/>
    </source>
</evidence>
<dbReference type="GO" id="GO:0004134">
    <property type="term" value="F:4-alpha-glucanotransferase activity"/>
    <property type="evidence" value="ECO:0007669"/>
    <property type="project" value="UniProtKB-EC"/>
</dbReference>
<gene>
    <name evidence="12" type="primary">malQ</name>
    <name evidence="12" type="ORF">QP027_08190</name>
</gene>
<dbReference type="Pfam" id="PF02446">
    <property type="entry name" value="Glyco_hydro_77"/>
    <property type="match status" value="1"/>
</dbReference>